<protein>
    <submittedName>
        <fullName evidence="2">Uncharacterized protein</fullName>
    </submittedName>
</protein>
<keyword evidence="3" id="KW-1185">Reference proteome</keyword>
<comment type="caution">
    <text evidence="2">The sequence shown here is derived from an EMBL/GenBank/DDBJ whole genome shotgun (WGS) entry which is preliminary data.</text>
</comment>
<organism evidence="2 3">
    <name type="scientific">Trifolium medium</name>
    <dbReference type="NCBI Taxonomy" id="97028"/>
    <lineage>
        <taxon>Eukaryota</taxon>
        <taxon>Viridiplantae</taxon>
        <taxon>Streptophyta</taxon>
        <taxon>Embryophyta</taxon>
        <taxon>Tracheophyta</taxon>
        <taxon>Spermatophyta</taxon>
        <taxon>Magnoliopsida</taxon>
        <taxon>eudicotyledons</taxon>
        <taxon>Gunneridae</taxon>
        <taxon>Pentapetalae</taxon>
        <taxon>rosids</taxon>
        <taxon>fabids</taxon>
        <taxon>Fabales</taxon>
        <taxon>Fabaceae</taxon>
        <taxon>Papilionoideae</taxon>
        <taxon>50 kb inversion clade</taxon>
        <taxon>NPAAA clade</taxon>
        <taxon>Hologalegina</taxon>
        <taxon>IRL clade</taxon>
        <taxon>Trifolieae</taxon>
        <taxon>Trifolium</taxon>
    </lineage>
</organism>
<dbReference type="AlphaFoldDB" id="A0A392NYV6"/>
<reference evidence="2 3" key="1">
    <citation type="journal article" date="2018" name="Front. Plant Sci.">
        <title>Red Clover (Trifolium pratense) and Zigzag Clover (T. medium) - A Picture of Genomic Similarities and Differences.</title>
        <authorList>
            <person name="Dluhosova J."/>
            <person name="Istvanek J."/>
            <person name="Nedelnik J."/>
            <person name="Repkova J."/>
        </authorList>
    </citation>
    <scope>NUCLEOTIDE SEQUENCE [LARGE SCALE GENOMIC DNA]</scope>
    <source>
        <strain evidence="3">cv. 10/8</strain>
        <tissue evidence="2">Leaf</tissue>
    </source>
</reference>
<proteinExistence type="predicted"/>
<evidence type="ECO:0000256" key="1">
    <source>
        <dbReference type="SAM" id="MobiDB-lite"/>
    </source>
</evidence>
<sequence>LRPRSDFTKAVGIEKPRTLDELLLKAQAYMQYEEVEVADSIRHVGPEDNQSARESHRNGAECHASEFKQGGIKFQKQVPAKPHQDTSKWCRYHKAHGHVTEEFIHLKDVIEVLIRDGHLKWFIQRKDNPRPEHRETSAVEEEKPATGGHEPKQVAICIWRPKDFYIPEDISAELSALSRWENFPQAMVISGGGFNKITIGSVKRKFEELIDASSNMSATLDKVKCKSLPLAFYLEELPGGSANANIPLLIRADMTNFEVRRVLVDPGS</sequence>
<name>A0A392NYV6_9FABA</name>
<evidence type="ECO:0000313" key="3">
    <source>
        <dbReference type="Proteomes" id="UP000265520"/>
    </source>
</evidence>
<feature type="non-terminal residue" evidence="2">
    <location>
        <position position="268"/>
    </location>
</feature>
<dbReference type="EMBL" id="LXQA010057172">
    <property type="protein sequence ID" value="MCI04981.1"/>
    <property type="molecule type" value="Genomic_DNA"/>
</dbReference>
<accession>A0A392NYV6</accession>
<dbReference type="Proteomes" id="UP000265520">
    <property type="component" value="Unassembled WGS sequence"/>
</dbReference>
<evidence type="ECO:0000313" key="2">
    <source>
        <dbReference type="EMBL" id="MCI04981.1"/>
    </source>
</evidence>
<feature type="non-terminal residue" evidence="2">
    <location>
        <position position="1"/>
    </location>
</feature>
<feature type="region of interest" description="Disordered" evidence="1">
    <location>
        <begin position="129"/>
        <end position="150"/>
    </location>
</feature>